<dbReference type="GO" id="GO:0006269">
    <property type="term" value="P:DNA replication, synthesis of primer"/>
    <property type="evidence" value="ECO:0007669"/>
    <property type="project" value="UniProtKB-KW"/>
</dbReference>
<keyword evidence="2" id="KW-1185">Reference proteome</keyword>
<proteinExistence type="predicted"/>
<gene>
    <name evidence="1" type="ORF">G2W53_013902</name>
</gene>
<accession>A0A834U4U2</accession>
<dbReference type="Proteomes" id="UP000634136">
    <property type="component" value="Unassembled WGS sequence"/>
</dbReference>
<dbReference type="Pfam" id="PF26466">
    <property type="entry name" value="DNA_primase_lrg_N"/>
    <property type="match status" value="1"/>
</dbReference>
<dbReference type="AlphaFoldDB" id="A0A834U4U2"/>
<dbReference type="GO" id="GO:0006270">
    <property type="term" value="P:DNA replication initiation"/>
    <property type="evidence" value="ECO:0007669"/>
    <property type="project" value="TreeGrafter"/>
</dbReference>
<organism evidence="1 2">
    <name type="scientific">Senna tora</name>
    <dbReference type="NCBI Taxonomy" id="362788"/>
    <lineage>
        <taxon>Eukaryota</taxon>
        <taxon>Viridiplantae</taxon>
        <taxon>Streptophyta</taxon>
        <taxon>Embryophyta</taxon>
        <taxon>Tracheophyta</taxon>
        <taxon>Spermatophyta</taxon>
        <taxon>Magnoliopsida</taxon>
        <taxon>eudicotyledons</taxon>
        <taxon>Gunneridae</taxon>
        <taxon>Pentapetalae</taxon>
        <taxon>rosids</taxon>
        <taxon>fabids</taxon>
        <taxon>Fabales</taxon>
        <taxon>Fabaceae</taxon>
        <taxon>Caesalpinioideae</taxon>
        <taxon>Cassia clade</taxon>
        <taxon>Senna</taxon>
    </lineage>
</organism>
<dbReference type="PANTHER" id="PTHR10537">
    <property type="entry name" value="DNA PRIMASE LARGE SUBUNIT"/>
    <property type="match status" value="1"/>
</dbReference>
<protein>
    <submittedName>
        <fullName evidence="1">Putative DNA primase large subunit</fullName>
    </submittedName>
</protein>
<dbReference type="GO" id="GO:0051539">
    <property type="term" value="F:4 iron, 4 sulfur cluster binding"/>
    <property type="evidence" value="ECO:0007669"/>
    <property type="project" value="UniProtKB-KW"/>
</dbReference>
<dbReference type="GO" id="GO:0005658">
    <property type="term" value="C:alpha DNA polymerase:primase complex"/>
    <property type="evidence" value="ECO:0007669"/>
    <property type="project" value="TreeGrafter"/>
</dbReference>
<reference evidence="1" key="1">
    <citation type="submission" date="2020-09" db="EMBL/GenBank/DDBJ databases">
        <title>Genome-Enabled Discovery of Anthraquinone Biosynthesis in Senna tora.</title>
        <authorList>
            <person name="Kang S.-H."/>
            <person name="Pandey R.P."/>
            <person name="Lee C.-M."/>
            <person name="Sim J.-S."/>
            <person name="Jeong J.-T."/>
            <person name="Choi B.-S."/>
            <person name="Jung M."/>
            <person name="Ginzburg D."/>
            <person name="Zhao K."/>
            <person name="Won S.Y."/>
            <person name="Oh T.-J."/>
            <person name="Yu Y."/>
            <person name="Kim N.-H."/>
            <person name="Lee O.R."/>
            <person name="Lee T.-H."/>
            <person name="Bashyal P."/>
            <person name="Kim T.-S."/>
            <person name="Lee W.-H."/>
            <person name="Kawkins C."/>
            <person name="Kim C.-K."/>
            <person name="Kim J.S."/>
            <person name="Ahn B.O."/>
            <person name="Rhee S.Y."/>
            <person name="Sohng J.K."/>
        </authorList>
    </citation>
    <scope>NUCLEOTIDE SEQUENCE</scope>
    <source>
        <tissue evidence="1">Leaf</tissue>
    </source>
</reference>
<evidence type="ECO:0000313" key="1">
    <source>
        <dbReference type="EMBL" id="KAF7831569.1"/>
    </source>
</evidence>
<sequence>MAEFQLSKLEFEMENSHYIYLPKLSEMESFLFTSESINENVETSKTKQAADAIFYKVPLKYVPVLVAGLKVFTNQGFAYVAMTQVVSLAATLFHSQLSKALILTNRIRFLWNTDRRITFGSFFSSSSPHTLSSSSLLWWLIFIFFHFTMAGKSIDRSSNFWLSDPTSDSLKDLEVGSCYKILSRVENSNVSSSIGTSRKVSVKEIYFLGDVPKAAFPDDIGRVVNFLTGSDHNKNIVK</sequence>
<dbReference type="Gene3D" id="1.20.930.80">
    <property type="match status" value="1"/>
</dbReference>
<name>A0A834U4U2_9FABA</name>
<dbReference type="GO" id="GO:0046872">
    <property type="term" value="F:metal ion binding"/>
    <property type="evidence" value="ECO:0007669"/>
    <property type="project" value="UniProtKB-KW"/>
</dbReference>
<dbReference type="InterPro" id="IPR007238">
    <property type="entry name" value="DNA_primase_lsu_euk/arc"/>
</dbReference>
<dbReference type="PANTHER" id="PTHR10537:SF3">
    <property type="entry name" value="DNA PRIMASE LARGE SUBUNIT"/>
    <property type="match status" value="1"/>
</dbReference>
<evidence type="ECO:0000313" key="2">
    <source>
        <dbReference type="Proteomes" id="UP000634136"/>
    </source>
</evidence>
<dbReference type="EMBL" id="JAAIUW010000005">
    <property type="protein sequence ID" value="KAF7831569.1"/>
    <property type="molecule type" value="Genomic_DNA"/>
</dbReference>
<comment type="caution">
    <text evidence="1">The sequence shown here is derived from an EMBL/GenBank/DDBJ whole genome shotgun (WGS) entry which is preliminary data.</text>
</comment>
<dbReference type="OrthoDB" id="421393at2759"/>